<dbReference type="KEGG" id="sclo:SCLO_1032200"/>
<feature type="binding site" evidence="9">
    <location>
        <position position="9"/>
    </location>
    <ligand>
        <name>a divalent metal cation</name>
        <dbReference type="ChEBI" id="CHEBI:60240"/>
    </ligand>
</feature>
<dbReference type="EMBL" id="AP017655">
    <property type="protein sequence ID" value="BAV66260.1"/>
    <property type="molecule type" value="Genomic_DNA"/>
</dbReference>
<dbReference type="InterPro" id="IPR030048">
    <property type="entry name" value="SurE"/>
</dbReference>
<feature type="binding site" evidence="9">
    <location>
        <position position="10"/>
    </location>
    <ligand>
        <name>a divalent metal cation</name>
        <dbReference type="ChEBI" id="CHEBI:60240"/>
    </ligand>
</feature>
<evidence type="ECO:0000256" key="2">
    <source>
        <dbReference type="ARBA" id="ARBA00001946"/>
    </source>
</evidence>
<comment type="function">
    <text evidence="9">Nucleotidase that shows phosphatase activity on nucleoside 5'-monophosphates.</text>
</comment>
<evidence type="ECO:0000256" key="1">
    <source>
        <dbReference type="ARBA" id="ARBA00000815"/>
    </source>
</evidence>
<accession>A0A1E1F6X1</accession>
<evidence type="ECO:0000256" key="5">
    <source>
        <dbReference type="ARBA" id="ARBA00022490"/>
    </source>
</evidence>
<dbReference type="GO" id="GO:0008254">
    <property type="term" value="F:3'-nucleotidase activity"/>
    <property type="evidence" value="ECO:0007669"/>
    <property type="project" value="TreeGrafter"/>
</dbReference>
<feature type="binding site" evidence="9">
    <location>
        <position position="94"/>
    </location>
    <ligand>
        <name>a divalent metal cation</name>
        <dbReference type="ChEBI" id="CHEBI:60240"/>
    </ligand>
</feature>
<dbReference type="GO" id="GO:0005737">
    <property type="term" value="C:cytoplasm"/>
    <property type="evidence" value="ECO:0007669"/>
    <property type="project" value="UniProtKB-SubCell"/>
</dbReference>
<keyword evidence="7 9" id="KW-0547">Nucleotide-binding</keyword>
<dbReference type="Pfam" id="PF01975">
    <property type="entry name" value="SurE"/>
    <property type="match status" value="1"/>
</dbReference>
<proteinExistence type="inferred from homology"/>
<keyword evidence="5 9" id="KW-0963">Cytoplasm</keyword>
<dbReference type="InterPro" id="IPR036523">
    <property type="entry name" value="SurE-like_sf"/>
</dbReference>
<protein>
    <recommendedName>
        <fullName evidence="9">5'-nucleotidase SurE</fullName>
        <ecNumber evidence="9">3.1.3.5</ecNumber>
    </recommendedName>
    <alternativeName>
        <fullName evidence="9">Nucleoside 5'-monophosphate phosphohydrolase</fullName>
    </alternativeName>
</protein>
<dbReference type="FunFam" id="3.40.1210.10:FF:000001">
    <property type="entry name" value="5'/3'-nucleotidase SurE"/>
    <property type="match status" value="1"/>
</dbReference>
<dbReference type="SUPFAM" id="SSF64167">
    <property type="entry name" value="SurE-like"/>
    <property type="match status" value="1"/>
</dbReference>
<keyword evidence="12" id="KW-1185">Reference proteome</keyword>
<comment type="cofactor">
    <cofactor evidence="2">
        <name>Mg(2+)</name>
        <dbReference type="ChEBI" id="CHEBI:18420"/>
    </cofactor>
</comment>
<comment type="cofactor">
    <cofactor evidence="9">
        <name>a divalent metal cation</name>
        <dbReference type="ChEBI" id="CHEBI:60240"/>
    </cofactor>
    <text evidence="9">Binds 1 divalent metal cation per subunit.</text>
</comment>
<dbReference type="EC" id="3.1.3.5" evidence="9"/>
<evidence type="ECO:0000256" key="8">
    <source>
        <dbReference type="ARBA" id="ARBA00022801"/>
    </source>
</evidence>
<dbReference type="Gene3D" id="3.40.1210.10">
    <property type="entry name" value="Survival protein SurE-like phosphatase/nucleotidase"/>
    <property type="match status" value="1"/>
</dbReference>
<name>A0A1E1F6X1_9SPHN</name>
<keyword evidence="6 9" id="KW-0479">Metal-binding</keyword>
<dbReference type="InterPro" id="IPR002828">
    <property type="entry name" value="SurE-like_Pase/nucleotidase"/>
</dbReference>
<gene>
    <name evidence="9" type="primary">surE</name>
    <name evidence="11" type="ORF">SCLO_1032200</name>
</gene>
<evidence type="ECO:0000313" key="11">
    <source>
        <dbReference type="EMBL" id="BAV66260.1"/>
    </source>
</evidence>
<comment type="similarity">
    <text evidence="4 9">Belongs to the SurE nucleotidase family.</text>
</comment>
<evidence type="ECO:0000256" key="3">
    <source>
        <dbReference type="ARBA" id="ARBA00004496"/>
    </source>
</evidence>
<keyword evidence="8 9" id="KW-0378">Hydrolase</keyword>
<dbReference type="NCBIfam" id="NF001490">
    <property type="entry name" value="PRK00346.1-4"/>
    <property type="match status" value="1"/>
</dbReference>
<evidence type="ECO:0000256" key="7">
    <source>
        <dbReference type="ARBA" id="ARBA00022741"/>
    </source>
</evidence>
<comment type="subcellular location">
    <subcellularLocation>
        <location evidence="3 9">Cytoplasm</location>
    </subcellularLocation>
</comment>
<dbReference type="GO" id="GO:0004309">
    <property type="term" value="F:exopolyphosphatase activity"/>
    <property type="evidence" value="ECO:0007669"/>
    <property type="project" value="TreeGrafter"/>
</dbReference>
<evidence type="ECO:0000313" key="12">
    <source>
        <dbReference type="Proteomes" id="UP000218272"/>
    </source>
</evidence>
<feature type="binding site" evidence="9">
    <location>
        <position position="41"/>
    </location>
    <ligand>
        <name>a divalent metal cation</name>
        <dbReference type="ChEBI" id="CHEBI:60240"/>
    </ligand>
</feature>
<evidence type="ECO:0000256" key="4">
    <source>
        <dbReference type="ARBA" id="ARBA00011062"/>
    </source>
</evidence>
<feature type="domain" description="Survival protein SurE-like phosphatase/nucleotidase" evidence="10">
    <location>
        <begin position="4"/>
        <end position="189"/>
    </location>
</feature>
<evidence type="ECO:0000259" key="10">
    <source>
        <dbReference type="Pfam" id="PF01975"/>
    </source>
</evidence>
<dbReference type="NCBIfam" id="TIGR00087">
    <property type="entry name" value="surE"/>
    <property type="match status" value="1"/>
</dbReference>
<evidence type="ECO:0000256" key="6">
    <source>
        <dbReference type="ARBA" id="ARBA00022723"/>
    </source>
</evidence>
<dbReference type="AlphaFoldDB" id="A0A1E1F6X1"/>
<reference evidence="11 12" key="1">
    <citation type="submission" date="2016-10" db="EMBL/GenBank/DDBJ databases">
        <title>Complete Genome Sequence of the Nonylphenol-Degrading Bacterium Sphingobium cloacae JCM 10874T.</title>
        <authorList>
            <person name="Ootsuka M."/>
            <person name="Nishizawa T."/>
            <person name="Ohta H."/>
        </authorList>
    </citation>
    <scope>NUCLEOTIDE SEQUENCE [LARGE SCALE GENOMIC DNA]</scope>
    <source>
        <strain evidence="11 12">JCM 10874</strain>
    </source>
</reference>
<dbReference type="PANTHER" id="PTHR30457">
    <property type="entry name" value="5'-NUCLEOTIDASE SURE"/>
    <property type="match status" value="1"/>
</dbReference>
<dbReference type="Proteomes" id="UP000218272">
    <property type="component" value="Chromosome SCLO_1"/>
</dbReference>
<comment type="catalytic activity">
    <reaction evidence="1 9">
        <text>a ribonucleoside 5'-phosphate + H2O = a ribonucleoside + phosphate</text>
        <dbReference type="Rhea" id="RHEA:12484"/>
        <dbReference type="ChEBI" id="CHEBI:15377"/>
        <dbReference type="ChEBI" id="CHEBI:18254"/>
        <dbReference type="ChEBI" id="CHEBI:43474"/>
        <dbReference type="ChEBI" id="CHEBI:58043"/>
        <dbReference type="EC" id="3.1.3.5"/>
    </reaction>
</comment>
<dbReference type="GO" id="GO:0046872">
    <property type="term" value="F:metal ion binding"/>
    <property type="evidence" value="ECO:0007669"/>
    <property type="project" value="UniProtKB-UniRule"/>
</dbReference>
<sequence>MMRILLTNDDGVYAPGLKVLEEIARTLSDDIWIVAPQEEQSGAGHSLTLTRPLRIRKHGERHYSVTGTPTDAVMMAVGHLMKDCKPDLVLSGVNRGANLAEDVTYSGTVSAAMEGAISGIRSIALSQVYSREGMGDAVPFAAARAWGEKVLRPLIAMPATPRMLFNVNFPAIDPEQVKGVRVVRQGFHDIDRTSIVEGVDPRGYRYYWFGLGTSHAVPEGTDLAAIAEGYVTVTPLHFDLTQDSAMAATAQAFAD</sequence>
<dbReference type="HAMAP" id="MF_00060">
    <property type="entry name" value="SurE"/>
    <property type="match status" value="1"/>
</dbReference>
<dbReference type="GO" id="GO:0008253">
    <property type="term" value="F:5'-nucleotidase activity"/>
    <property type="evidence" value="ECO:0007669"/>
    <property type="project" value="UniProtKB-UniRule"/>
</dbReference>
<dbReference type="PANTHER" id="PTHR30457:SF12">
    <property type="entry name" value="5'_3'-NUCLEOTIDASE SURE"/>
    <property type="match status" value="1"/>
</dbReference>
<organism evidence="11 12">
    <name type="scientific">Sphingobium cloacae</name>
    <dbReference type="NCBI Taxonomy" id="120107"/>
    <lineage>
        <taxon>Bacteria</taxon>
        <taxon>Pseudomonadati</taxon>
        <taxon>Pseudomonadota</taxon>
        <taxon>Alphaproteobacteria</taxon>
        <taxon>Sphingomonadales</taxon>
        <taxon>Sphingomonadaceae</taxon>
        <taxon>Sphingobium</taxon>
    </lineage>
</organism>
<dbReference type="GO" id="GO:0000166">
    <property type="term" value="F:nucleotide binding"/>
    <property type="evidence" value="ECO:0007669"/>
    <property type="project" value="UniProtKB-KW"/>
</dbReference>
<evidence type="ECO:0000256" key="9">
    <source>
        <dbReference type="HAMAP-Rule" id="MF_00060"/>
    </source>
</evidence>